<organism evidence="2">
    <name type="scientific">uncultured Desulfovibrio sp</name>
    <dbReference type="NCBI Taxonomy" id="167968"/>
    <lineage>
        <taxon>Bacteria</taxon>
        <taxon>Pseudomonadati</taxon>
        <taxon>Thermodesulfobacteriota</taxon>
        <taxon>Desulfovibrionia</taxon>
        <taxon>Desulfovibrionales</taxon>
        <taxon>Desulfovibrionaceae</taxon>
        <taxon>Desulfovibrio</taxon>
        <taxon>environmental samples</taxon>
    </lineage>
</organism>
<dbReference type="InterPro" id="IPR013976">
    <property type="entry name" value="HDOD"/>
</dbReference>
<dbReference type="SMART" id="SM00471">
    <property type="entry name" value="HDc"/>
    <property type="match status" value="1"/>
</dbReference>
<protein>
    <submittedName>
        <fullName evidence="2">Putative signal transduction protein</fullName>
    </submittedName>
</protein>
<dbReference type="PANTHER" id="PTHR33525">
    <property type="match status" value="1"/>
</dbReference>
<dbReference type="RefSeq" id="WP_179981326.1">
    <property type="nucleotide sequence ID" value="NZ_LT608333.1"/>
</dbReference>
<proteinExistence type="predicted"/>
<dbReference type="InterPro" id="IPR003607">
    <property type="entry name" value="HD/PDEase_dom"/>
</dbReference>
<dbReference type="AlphaFoldDB" id="A0A212LBB8"/>
<sequence length="302" mass="32879">MQPQEDARACLQELQQKPPVLPFEPDLLPMLFAATKNTTATPAKGLVGLIERSQKLTAQVLATANSAAYGQEFKVSTLHRAINIVGLKTIRTLVVMVGMAAVIKGARLPKGFDIKGLWKHELTTAAIAKILAAELGGADGVWGPSADENNRLVMDPDEAYIAGLLHDIGKVFFAACRPELWEIMTTTCKECCRQYFEVENAYWSMDHALIGAVVLYQWKLPLILTEPINWHHAPDQAPTCKLEAQLLAAANILAHIPPDAEGRLCEQAAALLPENCDQSAIAATIAQYFANTDTEAFSTFDA</sequence>
<dbReference type="Pfam" id="PF08668">
    <property type="entry name" value="HDOD"/>
    <property type="match status" value="1"/>
</dbReference>
<reference evidence="2" key="1">
    <citation type="submission" date="2016-08" db="EMBL/GenBank/DDBJ databases">
        <authorList>
            <person name="Seilhamer J.J."/>
        </authorList>
    </citation>
    <scope>NUCLEOTIDE SEQUENCE</scope>
    <source>
        <strain evidence="2">86-1</strain>
    </source>
</reference>
<name>A0A212LBB8_9BACT</name>
<evidence type="ECO:0000313" key="2">
    <source>
        <dbReference type="EMBL" id="SCM74790.1"/>
    </source>
</evidence>
<feature type="domain" description="HDOD" evidence="1">
    <location>
        <begin position="21"/>
        <end position="234"/>
    </location>
</feature>
<dbReference type="EMBL" id="FMJC01000002">
    <property type="protein sequence ID" value="SCM74790.1"/>
    <property type="molecule type" value="Genomic_DNA"/>
</dbReference>
<dbReference type="CDD" id="cd00077">
    <property type="entry name" value="HDc"/>
    <property type="match status" value="1"/>
</dbReference>
<dbReference type="PROSITE" id="PS51833">
    <property type="entry name" value="HDOD"/>
    <property type="match status" value="1"/>
</dbReference>
<dbReference type="InterPro" id="IPR052340">
    <property type="entry name" value="RNase_Y/CdgJ"/>
</dbReference>
<evidence type="ECO:0000259" key="1">
    <source>
        <dbReference type="PROSITE" id="PS51833"/>
    </source>
</evidence>
<accession>A0A212LBB8</accession>
<dbReference type="SUPFAM" id="SSF109604">
    <property type="entry name" value="HD-domain/PDEase-like"/>
    <property type="match status" value="1"/>
</dbReference>
<dbReference type="PANTHER" id="PTHR33525:SF3">
    <property type="entry name" value="RIBONUCLEASE Y"/>
    <property type="match status" value="1"/>
</dbReference>
<dbReference type="Gene3D" id="1.10.3210.10">
    <property type="entry name" value="Hypothetical protein af1432"/>
    <property type="match status" value="1"/>
</dbReference>
<gene>
    <name evidence="2" type="ORF">KL86DES1_22155</name>
</gene>